<name>A0ABN7Y692_9BURK</name>
<reference evidence="2 3" key="1">
    <citation type="submission" date="2021-08" db="EMBL/GenBank/DDBJ databases">
        <authorList>
            <person name="Peeters C."/>
        </authorList>
    </citation>
    <scope>NUCLEOTIDE SEQUENCE [LARGE SCALE GENOMIC DNA]</scope>
    <source>
        <strain evidence="2 3">LMG 21510</strain>
    </source>
</reference>
<proteinExistence type="predicted"/>
<organism evidence="2 3">
    <name type="scientific">Cupriavidus respiraculi</name>
    <dbReference type="NCBI Taxonomy" id="195930"/>
    <lineage>
        <taxon>Bacteria</taxon>
        <taxon>Pseudomonadati</taxon>
        <taxon>Pseudomonadota</taxon>
        <taxon>Betaproteobacteria</taxon>
        <taxon>Burkholderiales</taxon>
        <taxon>Burkholderiaceae</taxon>
        <taxon>Cupriavidus</taxon>
    </lineage>
</organism>
<evidence type="ECO:0000313" key="3">
    <source>
        <dbReference type="Proteomes" id="UP000721236"/>
    </source>
</evidence>
<evidence type="ECO:0000259" key="1">
    <source>
        <dbReference type="Pfam" id="PF12708"/>
    </source>
</evidence>
<evidence type="ECO:0000313" key="2">
    <source>
        <dbReference type="EMBL" id="CAG9168857.1"/>
    </source>
</evidence>
<protein>
    <recommendedName>
        <fullName evidence="1">Rhamnogalacturonase A/B/Epimerase-like pectate lyase domain-containing protein</fullName>
    </recommendedName>
</protein>
<feature type="domain" description="Rhamnogalacturonase A/B/Epimerase-like pectate lyase" evidence="1">
    <location>
        <begin position="313"/>
        <end position="506"/>
    </location>
</feature>
<dbReference type="Pfam" id="PF12708">
    <property type="entry name" value="Pect-lyase_RHGA_epim"/>
    <property type="match status" value="1"/>
</dbReference>
<dbReference type="InterPro" id="IPR024535">
    <property type="entry name" value="RHGA/B-epi-like_pectate_lyase"/>
</dbReference>
<dbReference type="InterPro" id="IPR011050">
    <property type="entry name" value="Pectin_lyase_fold/virulence"/>
</dbReference>
<accession>A0ABN7Y692</accession>
<dbReference type="Proteomes" id="UP000721236">
    <property type="component" value="Unassembled WGS sequence"/>
</dbReference>
<dbReference type="Gene3D" id="2.160.20.10">
    <property type="entry name" value="Single-stranded right-handed beta-helix, Pectin lyase-like"/>
    <property type="match status" value="1"/>
</dbReference>
<dbReference type="SUPFAM" id="SSF51126">
    <property type="entry name" value="Pectin lyase-like"/>
    <property type="match status" value="1"/>
</dbReference>
<dbReference type="EMBL" id="CAJZAH010000001">
    <property type="protein sequence ID" value="CAG9168857.1"/>
    <property type="molecule type" value="Genomic_DNA"/>
</dbReference>
<keyword evidence="3" id="KW-1185">Reference proteome</keyword>
<gene>
    <name evidence="2" type="ORF">LMG21510_01268</name>
</gene>
<comment type="caution">
    <text evidence="2">The sequence shown here is derived from an EMBL/GenBank/DDBJ whole genome shotgun (WGS) entry which is preliminary data.</text>
</comment>
<sequence>MSSNETKHRHRIAERASGCRNWLEQGRGRRGCRGYRALWLSAAMIGLAGWQPPAAATESPILNAATLPGCTNPMIGKNGDVGSDKSAVFVDVNNLRPANDPVYTKNAVFWSSRQNRPGQTVLMSGAFTTNPKTVRLAPLTAGTFDWQAAVRASSLTVAGRNLSSTGLAFTIPANVRYGPVAYRIEDADAAVPAVEGMINQPEIQWIVGTPATDDSLEAPRHQLHNCGAEAGGKLRVFGKNIGGNREAYLQSASNQRYALNVESADDTALTAAVPADLAPGAYHLWIGSGQKDATSALPVRIQIHPAPPAPNVVTCTGLNTDGTTDNAGALQACLDRNRSNGVKTIVRLPAGQFAISRPIVLRPYQYLVGEGEDATALVGKAGSGAATPPAWVQGSQYFGVASMTIRAPHRDAMLAATSLGSDPRTHGHVLIHRVTFAVSADYTQGAEDSQVVKLSGPDLRIVNSTIDARKSVLITYGDGVLLSGIRSNKGDYAIQNSQNVIVTRNVLGAPEGLNEGVVIGAGRPMISGTTANATRNLYVGYNLFRNMTYAPTNQFFTTDGGGGAYIGRVAAGTPSLVMLAHDPNWDMVGTSNPENVAISIIAGTGVGQYRFLKSIRGRALELAKPWDVVPDSTSVINLTTAYTNITVAHNEFRNMHGHALNSVLFFGGVFDSVIHNNYNMNAGDGMAIAAYGPYGKNTYLPTFNIDCLDNTVMEDGNPAFLAATEKANVQRGLAVQGMPGAALSGILVRGNRVGGPGRIFFPNSFKDNYSVLVEQNQASVEQWFGGSSGPTGALVRYNGP</sequence>
<dbReference type="InterPro" id="IPR012334">
    <property type="entry name" value="Pectin_lyas_fold"/>
</dbReference>